<proteinExistence type="predicted"/>
<feature type="domain" description="DUF4097" evidence="1">
    <location>
        <begin position="129"/>
        <end position="251"/>
    </location>
</feature>
<accession>A0ABS2NSN1</accession>
<dbReference type="RefSeq" id="WP_204403726.1">
    <property type="nucleotide sequence ID" value="NZ_JAFBEE010000021.1"/>
</dbReference>
<dbReference type="Pfam" id="PF13349">
    <property type="entry name" value="DUF4097"/>
    <property type="match status" value="1"/>
</dbReference>
<dbReference type="InterPro" id="IPR025164">
    <property type="entry name" value="Toastrack_DUF4097"/>
</dbReference>
<name>A0ABS2NSN1_9FIRM</name>
<reference evidence="2 3" key="1">
    <citation type="submission" date="2021-01" db="EMBL/GenBank/DDBJ databases">
        <title>Genomic Encyclopedia of Type Strains, Phase IV (KMG-IV): sequencing the most valuable type-strain genomes for metagenomic binning, comparative biology and taxonomic classification.</title>
        <authorList>
            <person name="Goeker M."/>
        </authorList>
    </citation>
    <scope>NUCLEOTIDE SEQUENCE [LARGE SCALE GENOMIC DNA]</scope>
    <source>
        <strain evidence="2 3">DSM 25890</strain>
    </source>
</reference>
<evidence type="ECO:0000313" key="2">
    <source>
        <dbReference type="EMBL" id="MBM7615958.1"/>
    </source>
</evidence>
<evidence type="ECO:0000313" key="3">
    <source>
        <dbReference type="Proteomes" id="UP001314796"/>
    </source>
</evidence>
<sequence length="268" mass="29634">MDIHVNQNKKKRSLPFVKNSSGAVPTDVIERIIYNHLVDVEEHYSIKNIQEISINARRSKIEIYSTTGDDLLIRLKGALTNTDPDLPAIKVASFKDGMLTSNLLHLEGLGYGHIENLSFSLFIPNSYQKKINLQTICSPVKIKELNAGELYLEGISGDLHLHQLLAKTSVIKSVSGKVEVEEAKGSVKIETISGDIKINLNRDFKDLHISSTTGNTEIKGHVKEEISLSHQTITGKFNTSFPIGSSTNIESNKAKIKLQSITGDFILN</sequence>
<keyword evidence="3" id="KW-1185">Reference proteome</keyword>
<comment type="caution">
    <text evidence="2">The sequence shown here is derived from an EMBL/GenBank/DDBJ whole genome shotgun (WGS) entry which is preliminary data.</text>
</comment>
<gene>
    <name evidence="2" type="ORF">JOC73_002534</name>
</gene>
<evidence type="ECO:0000259" key="1">
    <source>
        <dbReference type="Pfam" id="PF13349"/>
    </source>
</evidence>
<protein>
    <submittedName>
        <fullName evidence="2">DUF4097 and DUF4098 domain-containing protein YvlB</fullName>
    </submittedName>
</protein>
<organism evidence="2 3">
    <name type="scientific">Alkaliphilus hydrothermalis</name>
    <dbReference type="NCBI Taxonomy" id="1482730"/>
    <lineage>
        <taxon>Bacteria</taxon>
        <taxon>Bacillati</taxon>
        <taxon>Bacillota</taxon>
        <taxon>Clostridia</taxon>
        <taxon>Peptostreptococcales</taxon>
        <taxon>Natronincolaceae</taxon>
        <taxon>Alkaliphilus</taxon>
    </lineage>
</organism>
<dbReference type="EMBL" id="JAFBEE010000021">
    <property type="protein sequence ID" value="MBM7615958.1"/>
    <property type="molecule type" value="Genomic_DNA"/>
</dbReference>
<dbReference type="Proteomes" id="UP001314796">
    <property type="component" value="Unassembled WGS sequence"/>
</dbReference>